<dbReference type="EMBL" id="JAFNEN010000231">
    <property type="protein sequence ID" value="KAG8188767.1"/>
    <property type="molecule type" value="Genomic_DNA"/>
</dbReference>
<comment type="caution">
    <text evidence="1">The sequence shown here is derived from an EMBL/GenBank/DDBJ whole genome shotgun (WGS) entry which is preliminary data.</text>
</comment>
<proteinExistence type="predicted"/>
<evidence type="ECO:0000313" key="1">
    <source>
        <dbReference type="EMBL" id="KAG8188767.1"/>
    </source>
</evidence>
<sequence length="79" mass="9300">MAASHNNPVDLVFENSFLRRAYSKNLLNSPVIQRFLRLYPSPTMIIQNHTQLRKRDVRTHPAKYVTATIIVWRERSHIA</sequence>
<organism evidence="1 2">
    <name type="scientific">Oedothorax gibbosus</name>
    <dbReference type="NCBI Taxonomy" id="931172"/>
    <lineage>
        <taxon>Eukaryota</taxon>
        <taxon>Metazoa</taxon>
        <taxon>Ecdysozoa</taxon>
        <taxon>Arthropoda</taxon>
        <taxon>Chelicerata</taxon>
        <taxon>Arachnida</taxon>
        <taxon>Araneae</taxon>
        <taxon>Araneomorphae</taxon>
        <taxon>Entelegynae</taxon>
        <taxon>Araneoidea</taxon>
        <taxon>Linyphiidae</taxon>
        <taxon>Erigoninae</taxon>
        <taxon>Oedothorax</taxon>
    </lineage>
</organism>
<evidence type="ECO:0000313" key="2">
    <source>
        <dbReference type="Proteomes" id="UP000827092"/>
    </source>
</evidence>
<accession>A0AAV6UWF8</accession>
<keyword evidence="2" id="KW-1185">Reference proteome</keyword>
<name>A0AAV6UWF8_9ARAC</name>
<dbReference type="Proteomes" id="UP000827092">
    <property type="component" value="Unassembled WGS sequence"/>
</dbReference>
<protein>
    <submittedName>
        <fullName evidence="1">Uncharacterized protein</fullName>
    </submittedName>
</protein>
<reference evidence="1 2" key="1">
    <citation type="journal article" date="2022" name="Nat. Ecol. Evol.">
        <title>A masculinizing supergene underlies an exaggerated male reproductive morph in a spider.</title>
        <authorList>
            <person name="Hendrickx F."/>
            <person name="De Corte Z."/>
            <person name="Sonet G."/>
            <person name="Van Belleghem S.M."/>
            <person name="Kostlbacher S."/>
            <person name="Vangestel C."/>
        </authorList>
    </citation>
    <scope>NUCLEOTIDE SEQUENCE [LARGE SCALE GENOMIC DNA]</scope>
    <source>
        <strain evidence="1">W744_W776</strain>
    </source>
</reference>
<gene>
    <name evidence="1" type="ORF">JTE90_012238</name>
</gene>
<dbReference type="AlphaFoldDB" id="A0AAV6UWF8"/>